<keyword evidence="9 13" id="KW-0472">Membrane</keyword>
<feature type="transmembrane region" description="Helical" evidence="13">
    <location>
        <begin position="237"/>
        <end position="255"/>
    </location>
</feature>
<name>G5AZT4_HETGA</name>
<evidence type="ECO:0000256" key="8">
    <source>
        <dbReference type="ARBA" id="ARBA00023040"/>
    </source>
</evidence>
<proteinExistence type="inferred from homology"/>
<comment type="subcellular location">
    <subcellularLocation>
        <location evidence="1 13">Cell membrane</location>
        <topology evidence="1 13">Multi-pass membrane protein</topology>
    </subcellularLocation>
</comment>
<feature type="transmembrane region" description="Helical" evidence="13">
    <location>
        <begin position="135"/>
        <end position="158"/>
    </location>
</feature>
<evidence type="ECO:0000256" key="9">
    <source>
        <dbReference type="ARBA" id="ARBA00023136"/>
    </source>
</evidence>
<keyword evidence="7 13" id="KW-1133">Transmembrane helix</keyword>
<dbReference type="AlphaFoldDB" id="G5AZT4"/>
<evidence type="ECO:0000256" key="7">
    <source>
        <dbReference type="ARBA" id="ARBA00022989"/>
    </source>
</evidence>
<accession>G5AZT4</accession>
<dbReference type="Pfam" id="PF13853">
    <property type="entry name" value="7tm_4"/>
    <property type="match status" value="1"/>
</dbReference>
<evidence type="ECO:0000256" key="1">
    <source>
        <dbReference type="ARBA" id="ARBA00004651"/>
    </source>
</evidence>
<comment type="similarity">
    <text evidence="2 12">Belongs to the G-protein coupled receptor 1 family.</text>
</comment>
<evidence type="ECO:0000256" key="2">
    <source>
        <dbReference type="ARBA" id="ARBA00010663"/>
    </source>
</evidence>
<dbReference type="STRING" id="10181.G5AZT4"/>
<keyword evidence="5 12" id="KW-0812">Transmembrane</keyword>
<evidence type="ECO:0000256" key="4">
    <source>
        <dbReference type="ARBA" id="ARBA00022606"/>
    </source>
</evidence>
<feature type="transmembrane region" description="Helical" evidence="13">
    <location>
        <begin position="91"/>
        <end position="115"/>
    </location>
</feature>
<dbReference type="eggNOG" id="ENOG502RTYS">
    <property type="taxonomic scope" value="Eukaryota"/>
</dbReference>
<dbReference type="OrthoDB" id="9444602at2759"/>
<dbReference type="PRINTS" id="PR00237">
    <property type="entry name" value="GPCRRHODOPSN"/>
</dbReference>
<evidence type="ECO:0000259" key="14">
    <source>
        <dbReference type="PROSITE" id="PS50262"/>
    </source>
</evidence>
<sequence>MELNNNTWTSEFLLLGFSEEPRLQPVLFWLFLSMYLTTMIENLLVILATISDTHLHTPMYLFLSNLSFADMCLTSTTMPKMLENMQTQSKIISYAGCITQMQFFILFASLGNFLLPVMAYDRFVDIYHPLHYTAIMNPCFCGLMVVPTWIMSVLHALLQSTMGLRLSFCEDLEIQHFFCELNQVVQFACSDTFPSDLVKYFTSVFLGGDPLTGVIYFYAKIVSSICAISSARGRYKAFSTCASHLSVVSLFYFTILEVYFSSAATHSSHSSGPASVMYSVVTPMLNSFIYSLRNKDIKSALRRYL</sequence>
<evidence type="ECO:0000256" key="11">
    <source>
        <dbReference type="ARBA" id="ARBA00023224"/>
    </source>
</evidence>
<dbReference type="GO" id="GO:0004984">
    <property type="term" value="F:olfactory receptor activity"/>
    <property type="evidence" value="ECO:0007669"/>
    <property type="project" value="InterPro"/>
</dbReference>
<dbReference type="PROSITE" id="PS00237">
    <property type="entry name" value="G_PROTEIN_RECEP_F1_1"/>
    <property type="match status" value="1"/>
</dbReference>
<dbReference type="RefSeq" id="XP_004874760.2">
    <property type="nucleotide sequence ID" value="XM_004874703.2"/>
</dbReference>
<dbReference type="GO" id="GO:0005886">
    <property type="term" value="C:plasma membrane"/>
    <property type="evidence" value="ECO:0007669"/>
    <property type="project" value="UniProtKB-SubCell"/>
</dbReference>
<dbReference type="CDD" id="cd15234">
    <property type="entry name" value="7tmA_OR7-like"/>
    <property type="match status" value="1"/>
</dbReference>
<dbReference type="SUPFAM" id="SSF81321">
    <property type="entry name" value="Family A G protein-coupled receptor-like"/>
    <property type="match status" value="1"/>
</dbReference>
<keyword evidence="6 13" id="KW-0552">Olfaction</keyword>
<dbReference type="Gene3D" id="1.20.1070.10">
    <property type="entry name" value="Rhodopsin 7-helix transmembrane proteins"/>
    <property type="match status" value="1"/>
</dbReference>
<evidence type="ECO:0000256" key="6">
    <source>
        <dbReference type="ARBA" id="ARBA00022725"/>
    </source>
</evidence>
<evidence type="ECO:0000256" key="13">
    <source>
        <dbReference type="RuleBase" id="RU363047"/>
    </source>
</evidence>
<organism evidence="15 16">
    <name type="scientific">Heterocephalus glaber</name>
    <name type="common">Naked mole rat</name>
    <dbReference type="NCBI Taxonomy" id="10181"/>
    <lineage>
        <taxon>Eukaryota</taxon>
        <taxon>Metazoa</taxon>
        <taxon>Chordata</taxon>
        <taxon>Craniata</taxon>
        <taxon>Vertebrata</taxon>
        <taxon>Euteleostomi</taxon>
        <taxon>Mammalia</taxon>
        <taxon>Eutheria</taxon>
        <taxon>Euarchontoglires</taxon>
        <taxon>Glires</taxon>
        <taxon>Rodentia</taxon>
        <taxon>Hystricomorpha</taxon>
        <taxon>Bathyergidae</taxon>
        <taxon>Heterocephalus</taxon>
    </lineage>
</organism>
<dbReference type="FunFam" id="1.10.1220.70:FF:000001">
    <property type="entry name" value="Olfactory receptor"/>
    <property type="match status" value="1"/>
</dbReference>
<dbReference type="EMBL" id="JH167694">
    <property type="protein sequence ID" value="EHB02545.1"/>
    <property type="molecule type" value="Genomic_DNA"/>
</dbReference>
<dbReference type="InterPro" id="IPR017452">
    <property type="entry name" value="GPCR_Rhodpsn_7TM"/>
</dbReference>
<evidence type="ECO:0000256" key="10">
    <source>
        <dbReference type="ARBA" id="ARBA00023170"/>
    </source>
</evidence>
<dbReference type="InterPro" id="IPR000725">
    <property type="entry name" value="Olfact_rcpt"/>
</dbReference>
<keyword evidence="8 12" id="KW-0297">G-protein coupled receptor</keyword>
<keyword evidence="3 13" id="KW-1003">Cell membrane</keyword>
<dbReference type="PRINTS" id="PR00245">
    <property type="entry name" value="OLFACTORYR"/>
</dbReference>
<reference evidence="15 16" key="1">
    <citation type="journal article" date="2011" name="Nature">
        <title>Genome sequencing reveals insights into physiology and longevity of the naked mole rat.</title>
        <authorList>
            <person name="Kim E.B."/>
            <person name="Fang X."/>
            <person name="Fushan A.A."/>
            <person name="Huang Z."/>
            <person name="Lobanov A.V."/>
            <person name="Han L."/>
            <person name="Marino S.M."/>
            <person name="Sun X."/>
            <person name="Turanov A.A."/>
            <person name="Yang P."/>
            <person name="Yim S.H."/>
            <person name="Zhao X."/>
            <person name="Kasaikina M.V."/>
            <person name="Stoletzki N."/>
            <person name="Peng C."/>
            <person name="Polak P."/>
            <person name="Xiong Z."/>
            <person name="Kiezun A."/>
            <person name="Zhu Y."/>
            <person name="Chen Y."/>
            <person name="Kryukov G.V."/>
            <person name="Zhang Q."/>
            <person name="Peshkin L."/>
            <person name="Yang L."/>
            <person name="Bronson R.T."/>
            <person name="Buffenstein R."/>
            <person name="Wang B."/>
            <person name="Han C."/>
            <person name="Li Q."/>
            <person name="Chen L."/>
            <person name="Zhao W."/>
            <person name="Sunyaev S.R."/>
            <person name="Park T.J."/>
            <person name="Zhang G."/>
            <person name="Wang J."/>
            <person name="Gladyshev V.N."/>
        </authorList>
    </citation>
    <scope>NUCLEOTIDE SEQUENCE [LARGE SCALE GENOMIC DNA]</scope>
</reference>
<dbReference type="GO" id="GO:0004930">
    <property type="term" value="F:G protein-coupled receptor activity"/>
    <property type="evidence" value="ECO:0007669"/>
    <property type="project" value="UniProtKB-KW"/>
</dbReference>
<feature type="domain" description="G-protein coupled receptors family 1 profile" evidence="14">
    <location>
        <begin position="41"/>
        <end position="290"/>
    </location>
</feature>
<feature type="transmembrane region" description="Helical" evidence="13">
    <location>
        <begin position="26"/>
        <end position="47"/>
    </location>
</feature>
<dbReference type="KEGG" id="hgl:101710717"/>
<feature type="transmembrane region" description="Helical" evidence="13">
    <location>
        <begin position="59"/>
        <end position="79"/>
    </location>
</feature>
<evidence type="ECO:0000313" key="16">
    <source>
        <dbReference type="Proteomes" id="UP000006813"/>
    </source>
</evidence>
<dbReference type="InterPro" id="IPR000276">
    <property type="entry name" value="GPCR_Rhodpsn"/>
</dbReference>
<dbReference type="PROSITE" id="PS50262">
    <property type="entry name" value="G_PROTEIN_RECEP_F1_2"/>
    <property type="match status" value="1"/>
</dbReference>
<dbReference type="PANTHER" id="PTHR48001">
    <property type="entry name" value="OLFACTORY RECEPTOR"/>
    <property type="match status" value="1"/>
</dbReference>
<evidence type="ECO:0000256" key="12">
    <source>
        <dbReference type="RuleBase" id="RU000688"/>
    </source>
</evidence>
<evidence type="ECO:0000313" key="15">
    <source>
        <dbReference type="EMBL" id="EHB02545.1"/>
    </source>
</evidence>
<keyword evidence="10 12" id="KW-0675">Receptor</keyword>
<keyword evidence="4 13" id="KW-0716">Sensory transduction</keyword>
<evidence type="ECO:0000256" key="5">
    <source>
        <dbReference type="ARBA" id="ARBA00022692"/>
    </source>
</evidence>
<dbReference type="FunFam" id="1.20.1070.10:FF:000009">
    <property type="entry name" value="Olfactory receptor"/>
    <property type="match status" value="1"/>
</dbReference>
<keyword evidence="11 12" id="KW-0807">Transducer</keyword>
<dbReference type="InParanoid" id="G5AZT4"/>
<feature type="transmembrane region" description="Helical" evidence="13">
    <location>
        <begin position="275"/>
        <end position="293"/>
    </location>
</feature>
<evidence type="ECO:0000256" key="3">
    <source>
        <dbReference type="ARBA" id="ARBA00022475"/>
    </source>
</evidence>
<dbReference type="Proteomes" id="UP000006813">
    <property type="component" value="Unassembled WGS sequence"/>
</dbReference>
<protein>
    <recommendedName>
        <fullName evidence="13">Olfactory receptor</fullName>
    </recommendedName>
</protein>
<dbReference type="OMA" id="LASCWIM"/>
<gene>
    <name evidence="15" type="ORF">GW7_15815</name>
</gene>